<dbReference type="PROSITE" id="PS00455">
    <property type="entry name" value="AMP_BINDING"/>
    <property type="match status" value="1"/>
</dbReference>
<dbReference type="PANTHER" id="PTHR45527:SF1">
    <property type="entry name" value="FATTY ACID SYNTHASE"/>
    <property type="match status" value="1"/>
</dbReference>
<keyword evidence="2" id="KW-0597">Phosphoprotein</keyword>
<dbReference type="PROSITE" id="PS00012">
    <property type="entry name" value="PHOSPHOPANTETHEINE"/>
    <property type="match status" value="1"/>
</dbReference>
<gene>
    <name evidence="4" type="ORF">KGQ19_07765</name>
</gene>
<dbReference type="Gene3D" id="3.40.50.12780">
    <property type="entry name" value="N-terminal domain of ligase-like"/>
    <property type="match status" value="1"/>
</dbReference>
<dbReference type="InterPro" id="IPR025110">
    <property type="entry name" value="AMP-bd_C"/>
</dbReference>
<protein>
    <submittedName>
        <fullName evidence="4">Amino acid adenylation domain-containing protein</fullName>
    </submittedName>
</protein>
<dbReference type="PANTHER" id="PTHR45527">
    <property type="entry name" value="NONRIBOSOMAL PEPTIDE SYNTHETASE"/>
    <property type="match status" value="1"/>
</dbReference>
<dbReference type="InterPro" id="IPR009081">
    <property type="entry name" value="PP-bd_ACP"/>
</dbReference>
<dbReference type="Pfam" id="PF00501">
    <property type="entry name" value="AMP-binding"/>
    <property type="match status" value="1"/>
</dbReference>
<dbReference type="Pfam" id="PF13193">
    <property type="entry name" value="AMP-binding_C"/>
    <property type="match status" value="1"/>
</dbReference>
<dbReference type="SMART" id="SM00823">
    <property type="entry name" value="PKS_PP"/>
    <property type="match status" value="1"/>
</dbReference>
<dbReference type="InterPro" id="IPR029058">
    <property type="entry name" value="AB_hydrolase_fold"/>
</dbReference>
<proteinExistence type="predicted"/>
<dbReference type="InterPro" id="IPR020806">
    <property type="entry name" value="PKS_PP-bd"/>
</dbReference>
<evidence type="ECO:0000313" key="4">
    <source>
        <dbReference type="EMBL" id="MBS2546762.1"/>
    </source>
</evidence>
<dbReference type="NCBIfam" id="TIGR01733">
    <property type="entry name" value="AA-adenyl-dom"/>
    <property type="match status" value="1"/>
</dbReference>
<dbReference type="InterPro" id="IPR045851">
    <property type="entry name" value="AMP-bd_C_sf"/>
</dbReference>
<dbReference type="Pfam" id="PF00550">
    <property type="entry name" value="PP-binding"/>
    <property type="match status" value="1"/>
</dbReference>
<dbReference type="InterPro" id="IPR006162">
    <property type="entry name" value="Ppantetheine_attach_site"/>
</dbReference>
<dbReference type="Gene3D" id="3.30.300.30">
    <property type="match status" value="1"/>
</dbReference>
<evidence type="ECO:0000313" key="5">
    <source>
        <dbReference type="Proteomes" id="UP000730482"/>
    </source>
</evidence>
<evidence type="ECO:0000256" key="1">
    <source>
        <dbReference type="ARBA" id="ARBA00022450"/>
    </source>
</evidence>
<evidence type="ECO:0000259" key="3">
    <source>
        <dbReference type="PROSITE" id="PS50075"/>
    </source>
</evidence>
<feature type="domain" description="Carrier" evidence="3">
    <location>
        <begin position="547"/>
        <end position="622"/>
    </location>
</feature>
<dbReference type="EMBL" id="JAAFYZ010000017">
    <property type="protein sequence ID" value="MBS2546762.1"/>
    <property type="molecule type" value="Genomic_DNA"/>
</dbReference>
<dbReference type="InterPro" id="IPR036736">
    <property type="entry name" value="ACP-like_sf"/>
</dbReference>
<reference evidence="4 5" key="1">
    <citation type="submission" date="2020-02" db="EMBL/GenBank/DDBJ databases">
        <title>Acidophilic actinobacteria isolated from forest soil.</title>
        <authorList>
            <person name="Golinska P."/>
        </authorList>
    </citation>
    <scope>NUCLEOTIDE SEQUENCE [LARGE SCALE GENOMIC DNA]</scope>
    <source>
        <strain evidence="4 5">NL8</strain>
    </source>
</reference>
<comment type="caution">
    <text evidence="4">The sequence shown here is derived from an EMBL/GenBank/DDBJ whole genome shotgun (WGS) entry which is preliminary data.</text>
</comment>
<keyword evidence="5" id="KW-1185">Reference proteome</keyword>
<dbReference type="InterPro" id="IPR020845">
    <property type="entry name" value="AMP-binding_CS"/>
</dbReference>
<dbReference type="CDD" id="cd05930">
    <property type="entry name" value="A_NRPS"/>
    <property type="match status" value="1"/>
</dbReference>
<organism evidence="4 5">
    <name type="scientific">Catenulispora pinistramenti</name>
    <dbReference type="NCBI Taxonomy" id="2705254"/>
    <lineage>
        <taxon>Bacteria</taxon>
        <taxon>Bacillati</taxon>
        <taxon>Actinomycetota</taxon>
        <taxon>Actinomycetes</taxon>
        <taxon>Catenulisporales</taxon>
        <taxon>Catenulisporaceae</taxon>
        <taxon>Catenulispora</taxon>
    </lineage>
</organism>
<dbReference type="SUPFAM" id="SSF47336">
    <property type="entry name" value="ACP-like"/>
    <property type="match status" value="1"/>
</dbReference>
<dbReference type="PROSITE" id="PS50075">
    <property type="entry name" value="CARRIER"/>
    <property type="match status" value="1"/>
</dbReference>
<dbReference type="Proteomes" id="UP000730482">
    <property type="component" value="Unassembled WGS sequence"/>
</dbReference>
<name>A0ABS5KL53_9ACTN</name>
<sequence>MRAQSAGAEVGPAAERSVLDLIEATAARTPSAPAVVSGQTRLTYGELDKAADRLAHRLLAAGVEAQTCVGILMERSAAAVVAVLAVWKAGAAHVPLDVDSPDRRRRQILADAGVRLVLTDAALSSELAGASVETASVETASVETLVVDLAALTADDRPPVSRPDRSIGPASLAYVIYTSGSSGRPKGVMATHGGLLGNHLAWETAFGLRGNIRAHAQMANFAFDGFLGELVRGLCSGAALVVFPRELLLQPAQLLESLRAEGIDVADFVPPVLRALAEHAEKAGESLAFLKTVIVGSDAYPAADLARVARLAGPGTKVVNCYGLTEGTIDSTYFVVSPEEDYGDAVMIGLPLPGTEAHILDEDLRPVPPGAIGTLYIAGWTLTRGYLGDPGKTAGAFIPHPFSGRSGERMYRTGDQARYRQTSQGPQIEFIGRRDRQVQLRGYRVELGEVEAALRGAPGVRAVAVVCDDDDPARLRLAAYLVAEPGSETTDWIALARESLPRYMVPARIVLVSALPMTVNGKVDYAALKNGAGTEVAPAAARPTPVAASTRTEERVVELFRDVLLHPGLGVADDFFDSGGDSLGAMQIIAQIRREWGVESSVRDFFKSPTAKQVAAEVDRQLSQGNVRPASFDLITPAFRETVEYAEE</sequence>
<evidence type="ECO:0000256" key="2">
    <source>
        <dbReference type="ARBA" id="ARBA00022553"/>
    </source>
</evidence>
<accession>A0ABS5KL53</accession>
<dbReference type="Gene3D" id="3.40.50.1820">
    <property type="entry name" value="alpha/beta hydrolase"/>
    <property type="match status" value="1"/>
</dbReference>
<dbReference type="SUPFAM" id="SSF56801">
    <property type="entry name" value="Acetyl-CoA synthetase-like"/>
    <property type="match status" value="1"/>
</dbReference>
<dbReference type="InterPro" id="IPR042099">
    <property type="entry name" value="ANL_N_sf"/>
</dbReference>
<keyword evidence="1" id="KW-0596">Phosphopantetheine</keyword>
<dbReference type="InterPro" id="IPR000873">
    <property type="entry name" value="AMP-dep_synth/lig_dom"/>
</dbReference>
<dbReference type="InterPro" id="IPR010071">
    <property type="entry name" value="AA_adenyl_dom"/>
</dbReference>
<dbReference type="RefSeq" id="WP_212008405.1">
    <property type="nucleotide sequence ID" value="NZ_JAAFYZ010000017.1"/>
</dbReference>